<name>A0A160PRI5_9CORY</name>
<dbReference type="Proteomes" id="UP000218244">
    <property type="component" value="Chromosome"/>
</dbReference>
<gene>
    <name evidence="1" type="ORF">N24_1451</name>
</gene>
<dbReference type="Gene3D" id="3.40.1190.20">
    <property type="match status" value="1"/>
</dbReference>
<dbReference type="EMBL" id="AP017369">
    <property type="protein sequence ID" value="BAU95713.1"/>
    <property type="molecule type" value="Genomic_DNA"/>
</dbReference>
<protein>
    <submittedName>
        <fullName evidence="1">Uncharacterized protein</fullName>
    </submittedName>
</protein>
<evidence type="ECO:0000313" key="1">
    <source>
        <dbReference type="EMBL" id="BAU95713.1"/>
    </source>
</evidence>
<proteinExistence type="predicted"/>
<dbReference type="KEGG" id="csur:N24_1451"/>
<accession>A0A160PRI5</accession>
<sequence length="129" mass="13735">MCENIIVIPVANAWVNAELVDKHAELIENAGIVLLQGEIPADGFERAVDLSQAGVVINLAPVVSVGHSQLRRAVPLLVNEHEGALVLDSLETPATTSDPPRFGHGIAGAWFCFRGDDGWCRRCTGCHAG</sequence>
<evidence type="ECO:0000313" key="2">
    <source>
        <dbReference type="Proteomes" id="UP000218244"/>
    </source>
</evidence>
<keyword evidence="2" id="KW-1185">Reference proteome</keyword>
<dbReference type="InterPro" id="IPR029056">
    <property type="entry name" value="Ribokinase-like"/>
</dbReference>
<reference evidence="1 2" key="1">
    <citation type="submission" date="2016-02" db="EMBL/GenBank/DDBJ databases">
        <title>Corynebacterium glutamicum N24 whole genome sequencing project.</title>
        <authorList>
            <person name="Matsutani M."/>
            <person name="Nangtapong N."/>
            <person name="Yakushi T."/>
            <person name="Matsushita K."/>
        </authorList>
    </citation>
    <scope>NUCLEOTIDE SEQUENCE [LARGE SCALE GENOMIC DNA]</scope>
    <source>
        <strain evidence="1 2">N24</strain>
    </source>
</reference>
<dbReference type="AlphaFoldDB" id="A0A160PRI5"/>
<organism evidence="1 2">
    <name type="scientific">Corynebacterium suranareeae</name>
    <dbReference type="NCBI Taxonomy" id="2506452"/>
    <lineage>
        <taxon>Bacteria</taxon>
        <taxon>Bacillati</taxon>
        <taxon>Actinomycetota</taxon>
        <taxon>Actinomycetes</taxon>
        <taxon>Mycobacteriales</taxon>
        <taxon>Corynebacteriaceae</taxon>
        <taxon>Corynebacterium</taxon>
    </lineage>
</organism>